<dbReference type="AlphaFoldDB" id="A0A7W7ZKL4"/>
<protein>
    <submittedName>
        <fullName evidence="2">Uncharacterized protein</fullName>
    </submittedName>
</protein>
<accession>A0A7W7ZKL4</accession>
<keyword evidence="3" id="KW-1185">Reference proteome</keyword>
<evidence type="ECO:0000313" key="2">
    <source>
        <dbReference type="EMBL" id="MBB5061319.1"/>
    </source>
</evidence>
<keyword evidence="1" id="KW-1133">Transmembrane helix</keyword>
<proteinExistence type="predicted"/>
<sequence length="194" mass="21867">MSFLNRSLAESRPAWFAKAVRMSACSALVLLICSGCAELLDIPTAWRTVLAGLAALLAGIAYALDAVPEPGRLTMFGENSVQVRSLDEWTQYKYSIPYEVASPEQQEEALSHYRVGLRLFPARPQDRAHKRGVWQWLLSVVVFSSFVLLSEATRGWYRVLLFLAYCAWLWLCMSLSKRFSEVPTTDALTRLNLS</sequence>
<keyword evidence="1" id="KW-0812">Transmembrane</keyword>
<name>A0A7W7ZKL4_9BACT</name>
<organism evidence="2 3">
    <name type="scientific">Granulicella aggregans</name>
    <dbReference type="NCBI Taxonomy" id="474949"/>
    <lineage>
        <taxon>Bacteria</taxon>
        <taxon>Pseudomonadati</taxon>
        <taxon>Acidobacteriota</taxon>
        <taxon>Terriglobia</taxon>
        <taxon>Terriglobales</taxon>
        <taxon>Acidobacteriaceae</taxon>
        <taxon>Granulicella</taxon>
    </lineage>
</organism>
<dbReference type="EMBL" id="JACHIP010000036">
    <property type="protein sequence ID" value="MBB5061319.1"/>
    <property type="molecule type" value="Genomic_DNA"/>
</dbReference>
<evidence type="ECO:0000256" key="1">
    <source>
        <dbReference type="SAM" id="Phobius"/>
    </source>
</evidence>
<feature type="transmembrane region" description="Helical" evidence="1">
    <location>
        <begin position="49"/>
        <end position="67"/>
    </location>
</feature>
<reference evidence="2 3" key="1">
    <citation type="submission" date="2020-08" db="EMBL/GenBank/DDBJ databases">
        <title>Genomic Encyclopedia of Type Strains, Phase IV (KMG-V): Genome sequencing to study the core and pangenomes of soil and plant-associated prokaryotes.</title>
        <authorList>
            <person name="Whitman W."/>
        </authorList>
    </citation>
    <scope>NUCLEOTIDE SEQUENCE [LARGE SCALE GENOMIC DNA]</scope>
    <source>
        <strain evidence="2 3">M8UP14</strain>
    </source>
</reference>
<feature type="transmembrane region" description="Helical" evidence="1">
    <location>
        <begin position="133"/>
        <end position="149"/>
    </location>
</feature>
<comment type="caution">
    <text evidence="2">The sequence shown here is derived from an EMBL/GenBank/DDBJ whole genome shotgun (WGS) entry which is preliminary data.</text>
</comment>
<evidence type="ECO:0000313" key="3">
    <source>
        <dbReference type="Proteomes" id="UP000540989"/>
    </source>
</evidence>
<dbReference type="Proteomes" id="UP000540989">
    <property type="component" value="Unassembled WGS sequence"/>
</dbReference>
<feature type="transmembrane region" description="Helical" evidence="1">
    <location>
        <begin position="155"/>
        <end position="173"/>
    </location>
</feature>
<keyword evidence="1" id="KW-0472">Membrane</keyword>
<gene>
    <name evidence="2" type="ORF">HDF16_006055</name>
</gene>